<organism evidence="12 13">
    <name type="scientific">Pollutimonas subterranea</name>
    <dbReference type="NCBI Taxonomy" id="2045210"/>
    <lineage>
        <taxon>Bacteria</taxon>
        <taxon>Pseudomonadati</taxon>
        <taxon>Pseudomonadota</taxon>
        <taxon>Betaproteobacteria</taxon>
        <taxon>Burkholderiales</taxon>
        <taxon>Alcaligenaceae</taxon>
        <taxon>Pollutimonas</taxon>
    </lineage>
</organism>
<dbReference type="CDD" id="cd00187">
    <property type="entry name" value="TOP4c"/>
    <property type="match status" value="1"/>
</dbReference>
<evidence type="ECO:0000256" key="2">
    <source>
        <dbReference type="ARBA" id="ARBA00008263"/>
    </source>
</evidence>
<evidence type="ECO:0000256" key="5">
    <source>
        <dbReference type="ARBA" id="ARBA00023029"/>
    </source>
</evidence>
<dbReference type="NCBIfam" id="NF004044">
    <property type="entry name" value="PRK05561.1"/>
    <property type="match status" value="1"/>
</dbReference>
<keyword evidence="7 8" id="KW-0413">Isomerase</keyword>
<dbReference type="InterPro" id="IPR013757">
    <property type="entry name" value="Topo_IIA_A_a_sf"/>
</dbReference>
<dbReference type="NCBIfam" id="NF004043">
    <property type="entry name" value="PRK05560.1"/>
    <property type="match status" value="1"/>
</dbReference>
<dbReference type="SUPFAM" id="SSF56719">
    <property type="entry name" value="Type II DNA topoisomerase"/>
    <property type="match status" value="1"/>
</dbReference>
<dbReference type="GO" id="GO:0005694">
    <property type="term" value="C:chromosome"/>
    <property type="evidence" value="ECO:0007669"/>
    <property type="project" value="InterPro"/>
</dbReference>
<dbReference type="PANTHER" id="PTHR43493">
    <property type="entry name" value="DNA GYRASE/TOPOISOMERASE SUBUNIT A"/>
    <property type="match status" value="1"/>
</dbReference>
<keyword evidence="5 8" id="KW-0799">Topoisomerase</keyword>
<comment type="miscellaneous">
    <text evidence="8">Few gyrases are as efficient as E.coli at forming negative supercoils. Not all organisms have 2 type II topoisomerases; in organisms with a single type II topoisomerase this enzyme also has to decatenate newly replicated chromosomes.</text>
</comment>
<dbReference type="SMART" id="SM00434">
    <property type="entry name" value="TOP4c"/>
    <property type="match status" value="1"/>
</dbReference>
<evidence type="ECO:0000256" key="7">
    <source>
        <dbReference type="ARBA" id="ARBA00023235"/>
    </source>
</evidence>
<dbReference type="Gene3D" id="2.120.10.90">
    <property type="entry name" value="DNA gyrase/topoisomerase IV, subunit A, C-terminal"/>
    <property type="match status" value="1"/>
</dbReference>
<keyword evidence="4 8" id="KW-0067">ATP-binding</keyword>
<dbReference type="SUPFAM" id="SSF101904">
    <property type="entry name" value="GyrA/ParC C-terminal domain-like"/>
    <property type="match status" value="1"/>
</dbReference>
<feature type="compositionally biased region" description="Acidic residues" evidence="10">
    <location>
        <begin position="887"/>
        <end position="913"/>
    </location>
</feature>
<protein>
    <recommendedName>
        <fullName evidence="8">DNA gyrase subunit A</fullName>
        <ecNumber evidence="8">5.6.2.2</ecNumber>
    </recommendedName>
</protein>
<dbReference type="InterPro" id="IPR050220">
    <property type="entry name" value="Type_II_DNA_Topoisomerases"/>
</dbReference>
<evidence type="ECO:0000313" key="13">
    <source>
        <dbReference type="Proteomes" id="UP000234190"/>
    </source>
</evidence>
<dbReference type="PANTHER" id="PTHR43493:SF5">
    <property type="entry name" value="DNA GYRASE SUBUNIT A, CHLOROPLASTIC_MITOCHONDRIAL"/>
    <property type="match status" value="1"/>
</dbReference>
<dbReference type="EMBL" id="PDNW01000012">
    <property type="protein sequence ID" value="PLC49239.1"/>
    <property type="molecule type" value="Genomic_DNA"/>
</dbReference>
<evidence type="ECO:0000256" key="8">
    <source>
        <dbReference type="HAMAP-Rule" id="MF_01897"/>
    </source>
</evidence>
<dbReference type="GO" id="GO:0005524">
    <property type="term" value="F:ATP binding"/>
    <property type="evidence" value="ECO:0007669"/>
    <property type="project" value="UniProtKB-UniRule"/>
</dbReference>
<dbReference type="Pfam" id="PF00521">
    <property type="entry name" value="DNA_topoisoIV"/>
    <property type="match status" value="1"/>
</dbReference>
<dbReference type="InterPro" id="IPR002205">
    <property type="entry name" value="Topo_IIA_dom_A"/>
</dbReference>
<keyword evidence="8" id="KW-0963">Cytoplasm</keyword>
<dbReference type="HAMAP" id="MF_01897">
    <property type="entry name" value="GyrA"/>
    <property type="match status" value="1"/>
</dbReference>
<dbReference type="NCBIfam" id="TIGR01063">
    <property type="entry name" value="gyrA"/>
    <property type="match status" value="1"/>
</dbReference>
<dbReference type="FunFam" id="3.30.1360.40:FF:000002">
    <property type="entry name" value="DNA gyrase subunit A"/>
    <property type="match status" value="1"/>
</dbReference>
<dbReference type="Pfam" id="PF03989">
    <property type="entry name" value="DNA_gyraseA_C"/>
    <property type="match status" value="6"/>
</dbReference>
<comment type="similarity">
    <text evidence="2 8">Belongs to the type II topoisomerase GyrA/ParC subunit family.</text>
</comment>
<accession>A0A2N4U2J7</accession>
<dbReference type="InterPro" id="IPR013760">
    <property type="entry name" value="Topo_IIA-like_dom_sf"/>
</dbReference>
<feature type="compositionally biased region" description="Acidic residues" evidence="10">
    <location>
        <begin position="855"/>
        <end position="870"/>
    </location>
</feature>
<dbReference type="Gene3D" id="3.90.199.10">
    <property type="entry name" value="Topoisomerase II, domain 5"/>
    <property type="match status" value="1"/>
</dbReference>
<comment type="caution">
    <text evidence="12">The sequence shown here is derived from an EMBL/GenBank/DDBJ whole genome shotgun (WGS) entry which is preliminary data.</text>
</comment>
<comment type="subcellular location">
    <subcellularLocation>
        <location evidence="8">Cytoplasm</location>
    </subcellularLocation>
</comment>
<keyword evidence="13" id="KW-1185">Reference proteome</keyword>
<evidence type="ECO:0000256" key="9">
    <source>
        <dbReference type="PROSITE-ProRule" id="PRU01384"/>
    </source>
</evidence>
<comment type="subunit">
    <text evidence="8">Heterotetramer, composed of two GyrA and two GyrB chains. In the heterotetramer, GyrA contains the active site tyrosine that forms a transient covalent intermediate with DNA, while GyrB binds cofactors and catalyzes ATP hydrolysis.</text>
</comment>
<feature type="short sequence motif" description="GyrA-box" evidence="8">
    <location>
        <begin position="572"/>
        <end position="578"/>
    </location>
</feature>
<dbReference type="GO" id="GO:0005737">
    <property type="term" value="C:cytoplasm"/>
    <property type="evidence" value="ECO:0007669"/>
    <property type="project" value="UniProtKB-SubCell"/>
</dbReference>
<dbReference type="InterPro" id="IPR006691">
    <property type="entry name" value="GyrA/parC_rep"/>
</dbReference>
<dbReference type="OrthoDB" id="9806486at2"/>
<feature type="compositionally biased region" description="Low complexity" evidence="10">
    <location>
        <begin position="871"/>
        <end position="886"/>
    </location>
</feature>
<dbReference type="GO" id="GO:0006261">
    <property type="term" value="P:DNA-templated DNA replication"/>
    <property type="evidence" value="ECO:0007669"/>
    <property type="project" value="UniProtKB-UniRule"/>
</dbReference>
<sequence>MDSFAKETLPISLEEEMRRSYLDYAMSVIVGRALPDVRDGLKPVHRRVLFAMHELNNDWNRAYKKSARIVGDVIGKYHPHGDSAVYDTIVRMAQDFSLRYMLVDGQGNFGSIDGDNAAAMRYTEIRLAKIAHELLADIDQETVDFGPNYDGSEQEPLLLPSRLPNLLVNGSSGIAVGMATNIPPHNLSEVIEGCLYCLRNPACTIDELIELIPAPDFPTGGIIYGMSGVREGYRTGRGRVIMRAKTHFEDMEKGNRQSIVIDALPYQVNKKTLQERIAELVNEKKIEGISDIRDESDKDGMRLVIELKRGEVPEVILNNLYKHTQLQDTFGMNMVSLVDGQPRLLNLKQMVEYFLFHRREVVTRRTIFQLRKARERGHVLEGLAVALANIDDFIAIIKAAPTPPVARQDLMARTWDSSLVREMLSRADQGDTPGGQAAYRPETLPDGFGLQADGFYRLSDVQAQEILNMRLQRLTGLEQDKIVAEYKDIMATIADLLDILARPERVTTIISDELIAIRLEFSTNTKDSRRSEIEHNATELDTEDLITPMDMVVTLSQSGYIKSQPLSEYRSQKRGGRGKQATTMKENDWIDQLFIANTHDYLLCFSDRGRLYWLKVWEVPQGSRGSRGRPIVNMFPLVDGEKITVVLAVKEFSDDHYVFMATSRGTVKKTPLSDFSNPRKAGIIAVALDDGDYLIGADLTDGKHDVMLFSDSGKAVRFDENDVRPMGRTARGVRGMMLEESQSVIAMLVAGDETQSVLTATENGFGKRTSITEYTRHGRGTKGMIAIQTSARNGKVVGAVLVEPSDEIMLITTGGVLVRTRVSEIREMGRATQGVTLISVDDNTVLQGVRRVVESDADTDDESADLDDADVVNGTPGGEPAATGDAAADDVGADADESGDSDSNDDNETKDDN</sequence>
<evidence type="ECO:0000259" key="11">
    <source>
        <dbReference type="PROSITE" id="PS52040"/>
    </source>
</evidence>
<proteinExistence type="inferred from homology"/>
<reference evidence="12 13" key="1">
    <citation type="submission" date="2017-10" db="EMBL/GenBank/DDBJ databases">
        <title>Two draft genome sequences of Pusillimonas sp. strains isolated from a nitrate- and radionuclide-contaminated groundwater in Russia.</title>
        <authorList>
            <person name="Grouzdev D.S."/>
            <person name="Tourova T.P."/>
            <person name="Goeva M.A."/>
            <person name="Babich T.L."/>
            <person name="Sokolova D.S."/>
            <person name="Abdullin R."/>
            <person name="Poltaraus A.B."/>
            <person name="Toshchakov S.V."/>
            <person name="Nazina T.N."/>
        </authorList>
    </citation>
    <scope>NUCLEOTIDE SEQUENCE [LARGE SCALE GENOMIC DNA]</scope>
    <source>
        <strain evidence="12 13">JR1/69-3-13</strain>
    </source>
</reference>
<evidence type="ECO:0000256" key="1">
    <source>
        <dbReference type="ARBA" id="ARBA00000185"/>
    </source>
</evidence>
<comment type="function">
    <text evidence="8">A type II topoisomerase that negatively supercoils closed circular double-stranded (ds) DNA in an ATP-dependent manner to modulate DNA topology and maintain chromosomes in an underwound state. Negative supercoiling favors strand separation, and DNA replication, transcription, recombination and repair, all of which involve strand separation. Also able to catalyze the interconversion of other topological isomers of dsDNA rings, including catenanes and knotted rings. Type II topoisomerases break and join 2 DNA strands simultaneously in an ATP-dependent manner.</text>
</comment>
<gene>
    <name evidence="8" type="primary">gyrA</name>
    <name evidence="12" type="ORF">CR159_14600</name>
</gene>
<dbReference type="EC" id="5.6.2.2" evidence="8"/>
<evidence type="ECO:0000313" key="12">
    <source>
        <dbReference type="EMBL" id="PLC49239.1"/>
    </source>
</evidence>
<evidence type="ECO:0000256" key="3">
    <source>
        <dbReference type="ARBA" id="ARBA00022741"/>
    </source>
</evidence>
<comment type="catalytic activity">
    <reaction evidence="1 8 9">
        <text>ATP-dependent breakage, passage and rejoining of double-stranded DNA.</text>
        <dbReference type="EC" id="5.6.2.2"/>
    </reaction>
</comment>
<keyword evidence="3 8" id="KW-0547">Nucleotide-binding</keyword>
<dbReference type="Gene3D" id="1.10.268.10">
    <property type="entry name" value="Topoisomerase, domain 3"/>
    <property type="match status" value="1"/>
</dbReference>
<evidence type="ECO:0000256" key="10">
    <source>
        <dbReference type="SAM" id="MobiDB-lite"/>
    </source>
</evidence>
<evidence type="ECO:0000256" key="6">
    <source>
        <dbReference type="ARBA" id="ARBA00023125"/>
    </source>
</evidence>
<feature type="domain" description="Topo IIA-type catalytic" evidence="11">
    <location>
        <begin position="34"/>
        <end position="545"/>
    </location>
</feature>
<dbReference type="Proteomes" id="UP000234190">
    <property type="component" value="Unassembled WGS sequence"/>
</dbReference>
<dbReference type="GO" id="GO:0009330">
    <property type="term" value="C:DNA topoisomerase type II (double strand cut, ATP-hydrolyzing) complex"/>
    <property type="evidence" value="ECO:0007669"/>
    <property type="project" value="TreeGrafter"/>
</dbReference>
<dbReference type="InterPro" id="IPR005743">
    <property type="entry name" value="GyrA"/>
</dbReference>
<dbReference type="GO" id="GO:0034335">
    <property type="term" value="F:DNA negative supercoiling activity"/>
    <property type="evidence" value="ECO:0007669"/>
    <property type="project" value="UniProtKB-ARBA"/>
</dbReference>
<dbReference type="PROSITE" id="PS52040">
    <property type="entry name" value="TOPO_IIA"/>
    <property type="match status" value="1"/>
</dbReference>
<keyword evidence="6 8" id="KW-0238">DNA-binding</keyword>
<dbReference type="GO" id="GO:0006265">
    <property type="term" value="P:DNA topological change"/>
    <property type="evidence" value="ECO:0007669"/>
    <property type="project" value="UniProtKB-UniRule"/>
</dbReference>
<dbReference type="InterPro" id="IPR035516">
    <property type="entry name" value="Gyrase/topoIV_suA_C"/>
</dbReference>
<dbReference type="FunFam" id="3.90.199.10:FF:000001">
    <property type="entry name" value="DNA gyrase subunit A"/>
    <property type="match status" value="1"/>
</dbReference>
<dbReference type="AlphaFoldDB" id="A0A2N4U2J7"/>
<feature type="active site" description="O-(5'-phospho-DNA)-tyrosine intermediate" evidence="8 9">
    <location>
        <position position="122"/>
    </location>
</feature>
<feature type="region of interest" description="Disordered" evidence="10">
    <location>
        <begin position="854"/>
        <end position="913"/>
    </location>
</feature>
<dbReference type="InterPro" id="IPR013758">
    <property type="entry name" value="Topo_IIA_A/C_ab"/>
</dbReference>
<name>A0A2N4U2J7_9BURK</name>
<evidence type="ECO:0000256" key="4">
    <source>
        <dbReference type="ARBA" id="ARBA00022840"/>
    </source>
</evidence>
<dbReference type="FunFam" id="2.120.10.90:FF:000004">
    <property type="entry name" value="DNA gyrase subunit A"/>
    <property type="match status" value="1"/>
</dbReference>
<dbReference type="GO" id="GO:0003677">
    <property type="term" value="F:DNA binding"/>
    <property type="evidence" value="ECO:0007669"/>
    <property type="project" value="UniProtKB-UniRule"/>
</dbReference>
<dbReference type="RefSeq" id="WP_102074693.1">
    <property type="nucleotide sequence ID" value="NZ_PDNW01000012.1"/>
</dbReference>
<dbReference type="Gene3D" id="3.30.1360.40">
    <property type="match status" value="1"/>
</dbReference>